<keyword evidence="3" id="KW-0677">Repeat</keyword>
<dbReference type="Pfam" id="PF00096">
    <property type="entry name" value="zf-C2H2"/>
    <property type="match status" value="1"/>
</dbReference>
<keyword evidence="4 9" id="KW-0863">Zinc-finger</keyword>
<accession>A0A8C6T8K2</accession>
<evidence type="ECO:0000256" key="8">
    <source>
        <dbReference type="ARBA" id="ARBA00023242"/>
    </source>
</evidence>
<dbReference type="GO" id="GO:0008270">
    <property type="term" value="F:zinc ion binding"/>
    <property type="evidence" value="ECO:0007669"/>
    <property type="project" value="UniProtKB-KW"/>
</dbReference>
<feature type="compositionally biased region" description="Polar residues" evidence="10">
    <location>
        <begin position="40"/>
        <end position="51"/>
    </location>
</feature>
<dbReference type="Ensembl" id="ENSNMLT00000020312.1">
    <property type="protein sequence ID" value="ENSNMLP00000018072.1"/>
    <property type="gene ID" value="ENSNMLG00000011907.1"/>
</dbReference>
<evidence type="ECO:0000256" key="2">
    <source>
        <dbReference type="ARBA" id="ARBA00022723"/>
    </source>
</evidence>
<dbReference type="PANTHER" id="PTHR47772:SF13">
    <property type="entry name" value="GASTRULA ZINC FINGER PROTEIN XLCGF49.1-LIKE-RELATED"/>
    <property type="match status" value="1"/>
</dbReference>
<evidence type="ECO:0000259" key="11">
    <source>
        <dbReference type="PROSITE" id="PS50157"/>
    </source>
</evidence>
<dbReference type="GO" id="GO:0032502">
    <property type="term" value="P:developmental process"/>
    <property type="evidence" value="ECO:0007669"/>
    <property type="project" value="UniProtKB-ARBA"/>
</dbReference>
<evidence type="ECO:0000256" key="4">
    <source>
        <dbReference type="ARBA" id="ARBA00022771"/>
    </source>
</evidence>
<dbReference type="SMART" id="SM00355">
    <property type="entry name" value="ZnF_C2H2"/>
    <property type="match status" value="6"/>
</dbReference>
<evidence type="ECO:0000256" key="6">
    <source>
        <dbReference type="ARBA" id="ARBA00023015"/>
    </source>
</evidence>
<dbReference type="PANTHER" id="PTHR47772">
    <property type="entry name" value="ZINC FINGER PROTEIN 200"/>
    <property type="match status" value="1"/>
</dbReference>
<feature type="domain" description="C2H2-type" evidence="11">
    <location>
        <begin position="258"/>
        <end position="285"/>
    </location>
</feature>
<evidence type="ECO:0000313" key="13">
    <source>
        <dbReference type="Proteomes" id="UP000694523"/>
    </source>
</evidence>
<sequence length="395" mass="44787">MTVMRPMIVLWRCDEKPAEDKEDHVRQKRSPKKCLKKSTGIRQGTDWSPNTEVASDTEIRLEDLLLEVTVLTDSGDEEGAACDKNSQTKTRALEDLDVNVADEDLFCDEKRENIKQRKTSGRKVSRKTKDPQHCQLKKEYDCSVCGKSMFSKSALRLHKQAHSTERPFDCKYCGKLFKYKPNMYRHMKIHRRKALPCGTEVAGTSPSMQSAGPEDAKSPIPGDVGGQASCSVHLEVSSKPCSKTQKEKSEKEGHTSENKCELCLKKFSSNLKLKKHTSSHKIEGKLHCPACPKTFSYYSDLLRHVVCHKTRPSVSQKQRCSLCQMEFVSVDKYKRHCLLHKTRSTFGCSVCGKRHKDMASLQRHQKLHRGAKKKEESVMQVSETRCQESCAASCV</sequence>
<feature type="compositionally biased region" description="Basic and acidic residues" evidence="10">
    <location>
        <begin position="16"/>
        <end position="25"/>
    </location>
</feature>
<dbReference type="InterPro" id="IPR013087">
    <property type="entry name" value="Znf_C2H2_type"/>
</dbReference>
<evidence type="ECO:0000256" key="7">
    <source>
        <dbReference type="ARBA" id="ARBA00023163"/>
    </source>
</evidence>
<dbReference type="FunFam" id="3.30.160.60:FF:000202">
    <property type="entry name" value="Zinc finger protein 574"/>
    <property type="match status" value="1"/>
</dbReference>
<evidence type="ECO:0000256" key="9">
    <source>
        <dbReference type="PROSITE-ProRule" id="PRU00042"/>
    </source>
</evidence>
<dbReference type="GO" id="GO:0005634">
    <property type="term" value="C:nucleus"/>
    <property type="evidence" value="ECO:0007669"/>
    <property type="project" value="UniProtKB-SubCell"/>
</dbReference>
<keyword evidence="7" id="KW-0804">Transcription</keyword>
<organism evidence="12 13">
    <name type="scientific">Neogobius melanostomus</name>
    <name type="common">round goby</name>
    <dbReference type="NCBI Taxonomy" id="47308"/>
    <lineage>
        <taxon>Eukaryota</taxon>
        <taxon>Metazoa</taxon>
        <taxon>Chordata</taxon>
        <taxon>Craniata</taxon>
        <taxon>Vertebrata</taxon>
        <taxon>Euteleostomi</taxon>
        <taxon>Actinopterygii</taxon>
        <taxon>Neopterygii</taxon>
        <taxon>Teleostei</taxon>
        <taxon>Neoteleostei</taxon>
        <taxon>Acanthomorphata</taxon>
        <taxon>Gobiaria</taxon>
        <taxon>Gobiiformes</taxon>
        <taxon>Gobioidei</taxon>
        <taxon>Gobiidae</taxon>
        <taxon>Benthophilinae</taxon>
        <taxon>Neogobiini</taxon>
        <taxon>Neogobius</taxon>
    </lineage>
</organism>
<keyword evidence="8" id="KW-0539">Nucleus</keyword>
<comment type="subcellular location">
    <subcellularLocation>
        <location evidence="1">Nucleus</location>
    </subcellularLocation>
</comment>
<evidence type="ECO:0000256" key="3">
    <source>
        <dbReference type="ARBA" id="ARBA00022737"/>
    </source>
</evidence>
<reference evidence="12" key="1">
    <citation type="submission" date="2025-08" db="UniProtKB">
        <authorList>
            <consortium name="Ensembl"/>
        </authorList>
    </citation>
    <scope>IDENTIFICATION</scope>
</reference>
<feature type="compositionally biased region" description="Basic residues" evidence="10">
    <location>
        <begin position="26"/>
        <end position="36"/>
    </location>
</feature>
<feature type="region of interest" description="Disordered" evidence="10">
    <location>
        <begin position="16"/>
        <end position="51"/>
    </location>
</feature>
<dbReference type="InterPro" id="IPR036236">
    <property type="entry name" value="Znf_C2H2_sf"/>
</dbReference>
<reference evidence="12" key="2">
    <citation type="submission" date="2025-09" db="UniProtKB">
        <authorList>
            <consortium name="Ensembl"/>
        </authorList>
    </citation>
    <scope>IDENTIFICATION</scope>
</reference>
<feature type="domain" description="C2H2-type" evidence="11">
    <location>
        <begin position="140"/>
        <end position="167"/>
    </location>
</feature>
<dbReference type="Proteomes" id="UP000694523">
    <property type="component" value="Unplaced"/>
</dbReference>
<dbReference type="InterPro" id="IPR050636">
    <property type="entry name" value="C2H2-ZF_domain-containing"/>
</dbReference>
<keyword evidence="2" id="KW-0479">Metal-binding</keyword>
<evidence type="ECO:0000256" key="5">
    <source>
        <dbReference type="ARBA" id="ARBA00022833"/>
    </source>
</evidence>
<feature type="domain" description="C2H2-type" evidence="11">
    <location>
        <begin position="168"/>
        <end position="195"/>
    </location>
</feature>
<keyword evidence="13" id="KW-1185">Reference proteome</keyword>
<dbReference type="AlphaFoldDB" id="A0A8C6T8K2"/>
<feature type="domain" description="C2H2-type" evidence="11">
    <location>
        <begin position="346"/>
        <end position="373"/>
    </location>
</feature>
<evidence type="ECO:0000256" key="1">
    <source>
        <dbReference type="ARBA" id="ARBA00004123"/>
    </source>
</evidence>
<dbReference type="SUPFAM" id="SSF57667">
    <property type="entry name" value="beta-beta-alpha zinc fingers"/>
    <property type="match status" value="3"/>
</dbReference>
<dbReference type="PROSITE" id="PS50157">
    <property type="entry name" value="ZINC_FINGER_C2H2_2"/>
    <property type="match status" value="5"/>
</dbReference>
<dbReference type="Gene3D" id="3.30.160.60">
    <property type="entry name" value="Classic Zinc Finger"/>
    <property type="match status" value="4"/>
</dbReference>
<evidence type="ECO:0000313" key="12">
    <source>
        <dbReference type="Ensembl" id="ENSNMLP00000018072.1"/>
    </source>
</evidence>
<keyword evidence="5" id="KW-0862">Zinc</keyword>
<feature type="domain" description="C2H2-type" evidence="11">
    <location>
        <begin position="286"/>
        <end position="313"/>
    </location>
</feature>
<name>A0A8C6T8K2_9GOBI</name>
<protein>
    <recommendedName>
        <fullName evidence="11">C2H2-type domain-containing protein</fullName>
    </recommendedName>
</protein>
<proteinExistence type="predicted"/>
<evidence type="ECO:0000256" key="10">
    <source>
        <dbReference type="SAM" id="MobiDB-lite"/>
    </source>
</evidence>
<feature type="region of interest" description="Disordered" evidence="10">
    <location>
        <begin position="198"/>
        <end position="217"/>
    </location>
</feature>
<dbReference type="PROSITE" id="PS00028">
    <property type="entry name" value="ZINC_FINGER_C2H2_1"/>
    <property type="match status" value="4"/>
</dbReference>
<keyword evidence="6" id="KW-0805">Transcription regulation</keyword>